<keyword evidence="2" id="KW-1185">Reference proteome</keyword>
<accession>A0A163XNR3</accession>
<dbReference type="EMBL" id="LQRA01000057">
    <property type="protein sequence ID" value="KZE78191.1"/>
    <property type="molecule type" value="Genomic_DNA"/>
</dbReference>
<dbReference type="Proteomes" id="UP000076563">
    <property type="component" value="Unassembled WGS sequence"/>
</dbReference>
<sequence>MMRYEKLLVGESQERILYLARIGAIFERLYGIKDLHDAEYRAMTSAGVTAQMLSELGYSSEHIEKLLRERLFFYRVNNIGH</sequence>
<organism evidence="1 2">
    <name type="scientific">Paenibacillus elgii</name>
    <dbReference type="NCBI Taxonomy" id="189691"/>
    <lineage>
        <taxon>Bacteria</taxon>
        <taxon>Bacillati</taxon>
        <taxon>Bacillota</taxon>
        <taxon>Bacilli</taxon>
        <taxon>Bacillales</taxon>
        <taxon>Paenibacillaceae</taxon>
        <taxon>Paenibacillus</taxon>
    </lineage>
</organism>
<reference evidence="2" key="1">
    <citation type="submission" date="2016-01" db="EMBL/GenBank/DDBJ databases">
        <title>Draft genome of Chromobacterium sp. F49.</title>
        <authorList>
            <person name="Hong K.W."/>
        </authorList>
    </citation>
    <scope>NUCLEOTIDE SEQUENCE [LARGE SCALE GENOMIC DNA]</scope>
    <source>
        <strain evidence="2">M63</strain>
    </source>
</reference>
<dbReference type="AlphaFoldDB" id="A0A163XNR3"/>
<evidence type="ECO:0000313" key="2">
    <source>
        <dbReference type="Proteomes" id="UP000076563"/>
    </source>
</evidence>
<name>A0A163XNR3_9BACL</name>
<evidence type="ECO:0000313" key="1">
    <source>
        <dbReference type="EMBL" id="KZE78191.1"/>
    </source>
</evidence>
<protein>
    <submittedName>
        <fullName evidence="1">Uncharacterized protein</fullName>
    </submittedName>
</protein>
<comment type="caution">
    <text evidence="1">The sequence shown here is derived from an EMBL/GenBank/DDBJ whole genome shotgun (WGS) entry which is preliminary data.</text>
</comment>
<gene>
    <name evidence="1" type="ORF">AV654_19645</name>
</gene>
<proteinExistence type="predicted"/>